<accession>T1AR64</accession>
<feature type="non-terminal residue" evidence="2">
    <location>
        <position position="105"/>
    </location>
</feature>
<sequence length="105" mass="11400">MAAPAQPANSARQSILPVAIKDEATLYQSYMPFLKGGGLFVPTTKRYNLGDDLFLLINLLEDKERLPVTGTVVWITPQGAQGNRVAGIGVQFSESPEGEVARQRI</sequence>
<proteinExistence type="predicted"/>
<reference evidence="2" key="2">
    <citation type="journal article" date="2014" name="ISME J.">
        <title>Microbial stratification in low pH oxic and suboxic macroscopic growths along an acid mine drainage.</title>
        <authorList>
            <person name="Mendez-Garcia C."/>
            <person name="Mesa V."/>
            <person name="Sprenger R.R."/>
            <person name="Richter M."/>
            <person name="Diez M.S."/>
            <person name="Solano J."/>
            <person name="Bargiela R."/>
            <person name="Golyshina O.V."/>
            <person name="Manteca A."/>
            <person name="Ramos J.L."/>
            <person name="Gallego J.R."/>
            <person name="Llorente I."/>
            <person name="Martins Dos Santos V.A."/>
            <person name="Jensen O.N."/>
            <person name="Pelaez A.I."/>
            <person name="Sanchez J."/>
            <person name="Ferrer M."/>
        </authorList>
    </citation>
    <scope>NUCLEOTIDE SEQUENCE</scope>
</reference>
<protein>
    <submittedName>
        <fullName evidence="2">Type IV fimbriae assembly protein</fullName>
    </submittedName>
</protein>
<gene>
    <name evidence="2" type="ORF">B1A_10570</name>
</gene>
<evidence type="ECO:0000259" key="1">
    <source>
        <dbReference type="Pfam" id="PF07238"/>
    </source>
</evidence>
<name>T1AR64_9ZZZZ</name>
<evidence type="ECO:0000313" key="2">
    <source>
        <dbReference type="EMBL" id="EQD59038.1"/>
    </source>
</evidence>
<comment type="caution">
    <text evidence="2">The sequence shown here is derived from an EMBL/GenBank/DDBJ whole genome shotgun (WGS) entry which is preliminary data.</text>
</comment>
<organism evidence="2">
    <name type="scientific">mine drainage metagenome</name>
    <dbReference type="NCBI Taxonomy" id="410659"/>
    <lineage>
        <taxon>unclassified sequences</taxon>
        <taxon>metagenomes</taxon>
        <taxon>ecological metagenomes</taxon>
    </lineage>
</organism>
<dbReference type="EMBL" id="AUZX01007535">
    <property type="protein sequence ID" value="EQD59038.1"/>
    <property type="molecule type" value="Genomic_DNA"/>
</dbReference>
<dbReference type="InterPro" id="IPR009875">
    <property type="entry name" value="PilZ_domain"/>
</dbReference>
<dbReference type="GO" id="GO:0035438">
    <property type="term" value="F:cyclic-di-GMP binding"/>
    <property type="evidence" value="ECO:0007669"/>
    <property type="project" value="InterPro"/>
</dbReference>
<dbReference type="AlphaFoldDB" id="T1AR64"/>
<dbReference type="Pfam" id="PF07238">
    <property type="entry name" value="PilZ"/>
    <property type="match status" value="1"/>
</dbReference>
<dbReference type="Gene3D" id="2.40.10.220">
    <property type="entry name" value="predicted glycosyltransferase like domains"/>
    <property type="match status" value="1"/>
</dbReference>
<reference evidence="2" key="1">
    <citation type="submission" date="2013-08" db="EMBL/GenBank/DDBJ databases">
        <authorList>
            <person name="Mendez C."/>
            <person name="Richter M."/>
            <person name="Ferrer M."/>
            <person name="Sanchez J."/>
        </authorList>
    </citation>
    <scope>NUCLEOTIDE SEQUENCE</scope>
</reference>
<feature type="domain" description="PilZ" evidence="1">
    <location>
        <begin position="16"/>
        <end position="99"/>
    </location>
</feature>